<evidence type="ECO:0000313" key="9">
    <source>
        <dbReference type="Proteomes" id="UP000039865"/>
    </source>
</evidence>
<dbReference type="SUPFAM" id="SSF48264">
    <property type="entry name" value="Cytochrome P450"/>
    <property type="match status" value="1"/>
</dbReference>
<evidence type="ECO:0000256" key="5">
    <source>
        <dbReference type="ARBA" id="ARBA00023004"/>
    </source>
</evidence>
<dbReference type="GO" id="GO:0016705">
    <property type="term" value="F:oxidoreductase activity, acting on paired donors, with incorporation or reduction of molecular oxygen"/>
    <property type="evidence" value="ECO:0007669"/>
    <property type="project" value="InterPro"/>
</dbReference>
<dbReference type="Proteomes" id="UP000039865">
    <property type="component" value="Unassembled WGS sequence"/>
</dbReference>
<dbReference type="InterPro" id="IPR036396">
    <property type="entry name" value="Cyt_P450_sf"/>
</dbReference>
<dbReference type="PANTHER" id="PTHR24291">
    <property type="entry name" value="CYTOCHROME P450 FAMILY 4"/>
    <property type="match status" value="1"/>
</dbReference>
<sequence>MSKLTPYSKLGILEYWEERFGKDLPPIICDCRTRSQILIFSNPQLVEEIYTTKSKFMDKHQKFQEFLEDFQGHSSANQKSNQEWADKRKHLTSAFYKEKIIRILKESVAITYKKVQTWKERLNSSDASQQLIILNREIQELLDEVVNVSIFGQGSQRAKLNYQIKGKQTQMVPGQFARTLLNDLFKKLAHPLRLNWDFFNKIPLNSQERETRINCIRFREYVQSMIDERKKEMKEPGYIPQLDFLTMILQNPFFEGKDKVVIDECCTFFSASNVTSATTITNLLFFLIRNQDLIKKIRKECKRDLKVENFLTINCEQWQSLATYEALTDCNYLQYCIMETLRFETSIPVSGIHVFTEDTKIGEYMIKKETTWHINMNGLHFNKDEWIRPEEFNPDRFDPSNPLYLTPKGTKRHPMSFGPFLGGRRICLGKTFAESMIKCLSVVIINSIDFEFEDKDLLDRKPLNTFLLDEPIYLVRLKPLID</sequence>
<dbReference type="OMA" id="ETTWHIN"/>
<accession>A0A078AKC4</accession>
<comment type="similarity">
    <text evidence="1">Belongs to the cytochrome P450 family.</text>
</comment>
<keyword evidence="5 7" id="KW-0408">Iron</keyword>
<dbReference type="GO" id="GO:0020037">
    <property type="term" value="F:heme binding"/>
    <property type="evidence" value="ECO:0007669"/>
    <property type="project" value="InterPro"/>
</dbReference>
<dbReference type="GO" id="GO:0004497">
    <property type="term" value="F:monooxygenase activity"/>
    <property type="evidence" value="ECO:0007669"/>
    <property type="project" value="UniProtKB-KW"/>
</dbReference>
<dbReference type="Pfam" id="PF00067">
    <property type="entry name" value="p450"/>
    <property type="match status" value="1"/>
</dbReference>
<keyword evidence="6" id="KW-0503">Monooxygenase</keyword>
<evidence type="ECO:0000313" key="8">
    <source>
        <dbReference type="EMBL" id="CDW82654.1"/>
    </source>
</evidence>
<keyword evidence="2 7" id="KW-0349">Heme</keyword>
<evidence type="ECO:0000256" key="2">
    <source>
        <dbReference type="ARBA" id="ARBA00022617"/>
    </source>
</evidence>
<keyword evidence="9" id="KW-1185">Reference proteome</keyword>
<proteinExistence type="inferred from homology"/>
<name>A0A078AKC4_STYLE</name>
<evidence type="ECO:0000256" key="7">
    <source>
        <dbReference type="PIRSR" id="PIRSR602401-1"/>
    </source>
</evidence>
<dbReference type="InterPro" id="IPR002401">
    <property type="entry name" value="Cyt_P450_E_grp-I"/>
</dbReference>
<dbReference type="PANTHER" id="PTHR24291:SF50">
    <property type="entry name" value="BIFUNCTIONAL ALBAFLAVENONE MONOOXYGENASE_TERPENE SYNTHASE"/>
    <property type="match status" value="1"/>
</dbReference>
<dbReference type="EMBL" id="CCKQ01011111">
    <property type="protein sequence ID" value="CDW82654.1"/>
    <property type="molecule type" value="Genomic_DNA"/>
</dbReference>
<reference evidence="8 9" key="1">
    <citation type="submission" date="2014-06" db="EMBL/GenBank/DDBJ databases">
        <authorList>
            <person name="Swart Estienne"/>
        </authorList>
    </citation>
    <scope>NUCLEOTIDE SEQUENCE [LARGE SCALE GENOMIC DNA]</scope>
    <source>
        <strain evidence="8 9">130c</strain>
    </source>
</reference>
<dbReference type="Gene3D" id="1.10.630.10">
    <property type="entry name" value="Cytochrome P450"/>
    <property type="match status" value="1"/>
</dbReference>
<dbReference type="OrthoDB" id="1470350at2759"/>
<comment type="cofactor">
    <cofactor evidence="7">
        <name>heme</name>
        <dbReference type="ChEBI" id="CHEBI:30413"/>
    </cofactor>
</comment>
<evidence type="ECO:0000256" key="1">
    <source>
        <dbReference type="ARBA" id="ARBA00010617"/>
    </source>
</evidence>
<dbReference type="InParanoid" id="A0A078AKC4"/>
<dbReference type="InterPro" id="IPR001128">
    <property type="entry name" value="Cyt_P450"/>
</dbReference>
<dbReference type="GO" id="GO:0005506">
    <property type="term" value="F:iron ion binding"/>
    <property type="evidence" value="ECO:0007669"/>
    <property type="project" value="InterPro"/>
</dbReference>
<keyword evidence="3 7" id="KW-0479">Metal-binding</keyword>
<evidence type="ECO:0000256" key="4">
    <source>
        <dbReference type="ARBA" id="ARBA00023002"/>
    </source>
</evidence>
<protein>
    <submittedName>
        <fullName evidence="8">Cytochrome family subfamily polypeptide 55</fullName>
    </submittedName>
</protein>
<evidence type="ECO:0000256" key="3">
    <source>
        <dbReference type="ARBA" id="ARBA00022723"/>
    </source>
</evidence>
<evidence type="ECO:0000256" key="6">
    <source>
        <dbReference type="ARBA" id="ARBA00023033"/>
    </source>
</evidence>
<dbReference type="InterPro" id="IPR050196">
    <property type="entry name" value="Cytochrome_P450_Monoox"/>
</dbReference>
<organism evidence="8 9">
    <name type="scientific">Stylonychia lemnae</name>
    <name type="common">Ciliate</name>
    <dbReference type="NCBI Taxonomy" id="5949"/>
    <lineage>
        <taxon>Eukaryota</taxon>
        <taxon>Sar</taxon>
        <taxon>Alveolata</taxon>
        <taxon>Ciliophora</taxon>
        <taxon>Intramacronucleata</taxon>
        <taxon>Spirotrichea</taxon>
        <taxon>Stichotrichia</taxon>
        <taxon>Sporadotrichida</taxon>
        <taxon>Oxytrichidae</taxon>
        <taxon>Stylonychinae</taxon>
        <taxon>Stylonychia</taxon>
    </lineage>
</organism>
<dbReference type="CDD" id="cd00302">
    <property type="entry name" value="cytochrome_P450"/>
    <property type="match status" value="1"/>
</dbReference>
<feature type="binding site" description="axial binding residue" evidence="7">
    <location>
        <position position="427"/>
    </location>
    <ligand>
        <name>heme</name>
        <dbReference type="ChEBI" id="CHEBI:30413"/>
    </ligand>
    <ligandPart>
        <name>Fe</name>
        <dbReference type="ChEBI" id="CHEBI:18248"/>
    </ligandPart>
</feature>
<dbReference type="AlphaFoldDB" id="A0A078AKC4"/>
<gene>
    <name evidence="8" type="primary">Contig13894.g14830</name>
    <name evidence="8" type="ORF">STYLEM_11687</name>
</gene>
<dbReference type="PRINTS" id="PR00463">
    <property type="entry name" value="EP450I"/>
</dbReference>
<keyword evidence="4" id="KW-0560">Oxidoreductase</keyword>